<dbReference type="EMBL" id="AMEQ01000003">
    <property type="protein sequence ID" value="EKY03196.1"/>
    <property type="molecule type" value="Genomic_DNA"/>
</dbReference>
<organism evidence="1 2">
    <name type="scientific">Porphyromonas catoniae F0037</name>
    <dbReference type="NCBI Taxonomy" id="1127696"/>
    <lineage>
        <taxon>Bacteria</taxon>
        <taxon>Pseudomonadati</taxon>
        <taxon>Bacteroidota</taxon>
        <taxon>Bacteroidia</taxon>
        <taxon>Bacteroidales</taxon>
        <taxon>Porphyromonadaceae</taxon>
        <taxon>Porphyromonas</taxon>
    </lineage>
</organism>
<evidence type="ECO:0000313" key="2">
    <source>
        <dbReference type="Proteomes" id="UP000010408"/>
    </source>
</evidence>
<comment type="caution">
    <text evidence="1">The sequence shown here is derived from an EMBL/GenBank/DDBJ whole genome shotgun (WGS) entry which is preliminary data.</text>
</comment>
<protein>
    <submittedName>
        <fullName evidence="1">Uncharacterized protein</fullName>
    </submittedName>
</protein>
<dbReference type="RefSeq" id="WP_005468043.1">
    <property type="nucleotide sequence ID" value="NZ_KB291034.1"/>
</dbReference>
<dbReference type="HOGENOM" id="CLU_2555410_0_0_10"/>
<accession>L1NIN3</accession>
<proteinExistence type="predicted"/>
<sequence length="82" mass="9775">MNIVLSPSESALLDILEQRIIKYYGGRGKAYEGYHWIIEDSIKIQIYYEEKRGEDLSFVNFIDEDLAIEYSGYRRYWRVTSP</sequence>
<gene>
    <name evidence="1" type="ORF">HMPREF9134_00085</name>
</gene>
<evidence type="ECO:0000313" key="1">
    <source>
        <dbReference type="EMBL" id="EKY03196.1"/>
    </source>
</evidence>
<dbReference type="Proteomes" id="UP000010408">
    <property type="component" value="Unassembled WGS sequence"/>
</dbReference>
<dbReference type="PATRIC" id="fig|1127696.3.peg.72"/>
<reference evidence="1 2" key="1">
    <citation type="submission" date="2012-05" db="EMBL/GenBank/DDBJ databases">
        <authorList>
            <person name="Weinstock G."/>
            <person name="Sodergren E."/>
            <person name="Lobos E.A."/>
            <person name="Fulton L."/>
            <person name="Fulton R."/>
            <person name="Courtney L."/>
            <person name="Fronick C."/>
            <person name="O'Laughlin M."/>
            <person name="Godfrey J."/>
            <person name="Wilson R.M."/>
            <person name="Miner T."/>
            <person name="Farmer C."/>
            <person name="Delehaunty K."/>
            <person name="Cordes M."/>
            <person name="Minx P."/>
            <person name="Tomlinson C."/>
            <person name="Chen J."/>
            <person name="Wollam A."/>
            <person name="Pepin K.H."/>
            <person name="Bhonagiri V."/>
            <person name="Zhang X."/>
            <person name="Suruliraj S."/>
            <person name="Warren W."/>
            <person name="Mitreva M."/>
            <person name="Mardis E.R."/>
            <person name="Wilson R.K."/>
        </authorList>
    </citation>
    <scope>NUCLEOTIDE SEQUENCE [LARGE SCALE GENOMIC DNA]</scope>
    <source>
        <strain evidence="1 2">F0037</strain>
    </source>
</reference>
<dbReference type="AlphaFoldDB" id="L1NIN3"/>
<name>L1NIN3_9PORP</name>